<reference evidence="2" key="1">
    <citation type="submission" date="2016-10" db="EMBL/GenBank/DDBJ databases">
        <authorList>
            <person name="de Groot N.N."/>
        </authorList>
    </citation>
    <scope>NUCLEOTIDE SEQUENCE [LARGE SCALE GENOMIC DNA]</scope>
    <source>
        <strain evidence="2">CPCC 202695</strain>
    </source>
</reference>
<evidence type="ECO:0000313" key="2">
    <source>
        <dbReference type="EMBL" id="SDS06708.1"/>
    </source>
</evidence>
<dbReference type="AlphaFoldDB" id="A0A1H1P5Z1"/>
<dbReference type="Proteomes" id="UP000199482">
    <property type="component" value="Chromosome I"/>
</dbReference>
<evidence type="ECO:0000313" key="1">
    <source>
        <dbReference type="EMBL" id="MCP2367983.1"/>
    </source>
</evidence>
<dbReference type="RefSeq" id="WP_229724697.1">
    <property type="nucleotide sequence ID" value="NZ_BMDN01000003.1"/>
</dbReference>
<dbReference type="EMBL" id="LT629755">
    <property type="protein sequence ID" value="SDS06708.1"/>
    <property type="molecule type" value="Genomic_DNA"/>
</dbReference>
<name>A0A1H1P5Z1_9MICO</name>
<organism evidence="2 3">
    <name type="scientific">Agromyces flavus</name>
    <dbReference type="NCBI Taxonomy" id="589382"/>
    <lineage>
        <taxon>Bacteria</taxon>
        <taxon>Bacillati</taxon>
        <taxon>Actinomycetota</taxon>
        <taxon>Actinomycetes</taxon>
        <taxon>Micrococcales</taxon>
        <taxon>Microbacteriaceae</taxon>
        <taxon>Agromyces</taxon>
    </lineage>
</organism>
<dbReference type="EMBL" id="SODL02000003">
    <property type="protein sequence ID" value="MCP2367983.1"/>
    <property type="molecule type" value="Genomic_DNA"/>
</dbReference>
<protein>
    <submittedName>
        <fullName evidence="2">Uncharacterized protein</fullName>
    </submittedName>
</protein>
<reference evidence="1" key="3">
    <citation type="submission" date="2022-06" db="EMBL/GenBank/DDBJ databases">
        <title>Genomic Encyclopedia of Type Strains, Phase III (KMG-III): the genomes of soil and plant-associated and newly described type strains.</title>
        <authorList>
            <person name="Whitman W."/>
        </authorList>
    </citation>
    <scope>NUCLEOTIDE SEQUENCE</scope>
    <source>
        <strain evidence="1">CPCC 202695</strain>
    </source>
</reference>
<dbReference type="Proteomes" id="UP000893823">
    <property type="component" value="Unassembled WGS sequence"/>
</dbReference>
<sequence length="91" mass="9673">MARRNPDSDGVLANPFAGRRGFFNRLNRFVYTFTGPAQVGIGRPEAPYEPPADPRCPICGAPMAEHRVDRSGERTQLYCPAPAGVGAGAGA</sequence>
<accession>A0A1H1P5Z1</accession>
<evidence type="ECO:0000313" key="3">
    <source>
        <dbReference type="Proteomes" id="UP000199482"/>
    </source>
</evidence>
<proteinExistence type="predicted"/>
<gene>
    <name evidence="1" type="ORF">BCL57_002142</name>
    <name evidence="2" type="ORF">SAMN04489721_0718</name>
</gene>
<evidence type="ECO:0000313" key="4">
    <source>
        <dbReference type="Proteomes" id="UP000893823"/>
    </source>
</evidence>
<reference evidence="3" key="2">
    <citation type="submission" date="2016-10" db="EMBL/GenBank/DDBJ databases">
        <authorList>
            <person name="Varghese N."/>
            <person name="Submissions S."/>
        </authorList>
    </citation>
    <scope>NUCLEOTIDE SEQUENCE [LARGE SCALE GENOMIC DNA]</scope>
    <source>
        <strain evidence="3">CPCC 202695</strain>
    </source>
</reference>
<keyword evidence="4" id="KW-1185">Reference proteome</keyword>